<evidence type="ECO:0000256" key="8">
    <source>
        <dbReference type="ARBA" id="ARBA00022692"/>
    </source>
</evidence>
<dbReference type="AlphaFoldDB" id="A0A4P7XGX7"/>
<dbReference type="EMBL" id="CP031093">
    <property type="protein sequence ID" value="QCF25704.1"/>
    <property type="molecule type" value="Genomic_DNA"/>
</dbReference>
<evidence type="ECO:0000256" key="4">
    <source>
        <dbReference type="ARBA" id="ARBA00016461"/>
    </source>
</evidence>
<dbReference type="PANTHER" id="PTHR37531">
    <property type="entry name" value="HEME EXPORTER PROTEIN D"/>
    <property type="match status" value="1"/>
</dbReference>
<keyword evidence="7 12" id="KW-0997">Cell inner membrane</keyword>
<dbReference type="InterPro" id="IPR007078">
    <property type="entry name" value="Haem_export_protD_CcmD"/>
</dbReference>
<evidence type="ECO:0000256" key="10">
    <source>
        <dbReference type="ARBA" id="ARBA00022989"/>
    </source>
</evidence>
<dbReference type="GO" id="GO:1903607">
    <property type="term" value="P:cytochrome c biosynthetic process"/>
    <property type="evidence" value="ECO:0007669"/>
    <property type="project" value="TreeGrafter"/>
</dbReference>
<evidence type="ECO:0000256" key="5">
    <source>
        <dbReference type="ARBA" id="ARBA00022448"/>
    </source>
</evidence>
<keyword evidence="8 12" id="KW-0812">Transmembrane</keyword>
<keyword evidence="5 12" id="KW-0813">Transport</keyword>
<dbReference type="KEGG" id="hmi:soil367_07110"/>
<sequence length="69" mass="7637">MQFESFAEFLAMGRHGLFVWSSYAACVVVLAINVLVPVMQRKTLLAQLRRAGRRSANQTAMAVHDQAGD</sequence>
<organism evidence="13 14">
    <name type="scientific">Hydrocarboniclastica marina</name>
    <dbReference type="NCBI Taxonomy" id="2259620"/>
    <lineage>
        <taxon>Bacteria</taxon>
        <taxon>Pseudomonadati</taxon>
        <taxon>Pseudomonadota</taxon>
        <taxon>Gammaproteobacteria</taxon>
        <taxon>Alteromonadales</taxon>
        <taxon>Alteromonadaceae</taxon>
        <taxon>Hydrocarboniclastica</taxon>
    </lineage>
</organism>
<keyword evidence="14" id="KW-1185">Reference proteome</keyword>
<dbReference type="OrthoDB" id="9815607at2"/>
<evidence type="ECO:0000256" key="1">
    <source>
        <dbReference type="ARBA" id="ARBA00002442"/>
    </source>
</evidence>
<reference evidence="13 14" key="1">
    <citation type="submission" date="2018-07" db="EMBL/GenBank/DDBJ databases">
        <title>Marsedoiliclastica nanhaica gen. nov. sp. nov., a novel marine hydrocarbonoclastic bacterium isolated from an in-situ enriched hydrocarbon-degrading consortium in deep-sea sediment.</title>
        <authorList>
            <person name="Dong C."/>
            <person name="Ma T."/>
            <person name="Liu R."/>
            <person name="Shao Z."/>
        </authorList>
    </citation>
    <scope>NUCLEOTIDE SEQUENCE [LARGE SCALE GENOMIC DNA]</scope>
    <source>
        <strain evidence="14">soil36-7</strain>
    </source>
</reference>
<dbReference type="NCBIfam" id="TIGR03141">
    <property type="entry name" value="cytochro_ccmD"/>
    <property type="match status" value="1"/>
</dbReference>
<comment type="subcellular location">
    <subcellularLocation>
        <location evidence="2 12">Cell inner membrane</location>
        <topology evidence="2 12">Single-pass membrane protein</topology>
    </subcellularLocation>
</comment>
<protein>
    <recommendedName>
        <fullName evidence="4 12">Heme exporter protein D</fullName>
    </recommendedName>
</protein>
<evidence type="ECO:0000256" key="6">
    <source>
        <dbReference type="ARBA" id="ARBA00022475"/>
    </source>
</evidence>
<dbReference type="Proteomes" id="UP000298049">
    <property type="component" value="Chromosome"/>
</dbReference>
<keyword evidence="10 12" id="KW-1133">Transmembrane helix</keyword>
<keyword evidence="9 12" id="KW-0201">Cytochrome c-type biogenesis</keyword>
<evidence type="ECO:0000256" key="2">
    <source>
        <dbReference type="ARBA" id="ARBA00004377"/>
    </source>
</evidence>
<name>A0A4P7XGX7_9ALTE</name>
<dbReference type="RefSeq" id="WP_136548252.1">
    <property type="nucleotide sequence ID" value="NZ_CP031093.1"/>
</dbReference>
<dbReference type="InterPro" id="IPR052075">
    <property type="entry name" value="Heme_exporter_D"/>
</dbReference>
<dbReference type="PANTHER" id="PTHR37531:SF1">
    <property type="entry name" value="HEME EXPORTER PROTEIN D"/>
    <property type="match status" value="1"/>
</dbReference>
<keyword evidence="6 12" id="KW-1003">Cell membrane</keyword>
<proteinExistence type="inferred from homology"/>
<comment type="similarity">
    <text evidence="3 12">Belongs to the CcmD/CycX/HelD family.</text>
</comment>
<evidence type="ECO:0000256" key="3">
    <source>
        <dbReference type="ARBA" id="ARBA00008741"/>
    </source>
</evidence>
<keyword evidence="11 12" id="KW-0472">Membrane</keyword>
<dbReference type="GO" id="GO:0017004">
    <property type="term" value="P:cytochrome complex assembly"/>
    <property type="evidence" value="ECO:0007669"/>
    <property type="project" value="UniProtKB-KW"/>
</dbReference>
<gene>
    <name evidence="13" type="primary">ccmD</name>
    <name evidence="13" type="ORF">soil367_07110</name>
</gene>
<dbReference type="GO" id="GO:0015886">
    <property type="term" value="P:heme transport"/>
    <property type="evidence" value="ECO:0007669"/>
    <property type="project" value="InterPro"/>
</dbReference>
<accession>A0A4P7XGX7</accession>
<evidence type="ECO:0000256" key="7">
    <source>
        <dbReference type="ARBA" id="ARBA00022519"/>
    </source>
</evidence>
<feature type="transmembrane region" description="Helical" evidence="12">
    <location>
        <begin position="20"/>
        <end position="39"/>
    </location>
</feature>
<comment type="function">
    <text evidence="1 12">Required for the export of heme to the periplasm for the biogenesis of c-type cytochromes.</text>
</comment>
<evidence type="ECO:0000256" key="12">
    <source>
        <dbReference type="RuleBase" id="RU363101"/>
    </source>
</evidence>
<evidence type="ECO:0000256" key="9">
    <source>
        <dbReference type="ARBA" id="ARBA00022748"/>
    </source>
</evidence>
<dbReference type="GO" id="GO:0005886">
    <property type="term" value="C:plasma membrane"/>
    <property type="evidence" value="ECO:0007669"/>
    <property type="project" value="UniProtKB-SubCell"/>
</dbReference>
<dbReference type="Pfam" id="PF04995">
    <property type="entry name" value="CcmD"/>
    <property type="match status" value="1"/>
</dbReference>
<evidence type="ECO:0000313" key="13">
    <source>
        <dbReference type="EMBL" id="QCF25704.1"/>
    </source>
</evidence>
<evidence type="ECO:0000256" key="11">
    <source>
        <dbReference type="ARBA" id="ARBA00023136"/>
    </source>
</evidence>
<evidence type="ECO:0000313" key="14">
    <source>
        <dbReference type="Proteomes" id="UP000298049"/>
    </source>
</evidence>